<organism evidence="2 3">
    <name type="scientific">Azospirillum endophyticum</name>
    <dbReference type="NCBI Taxonomy" id="2800326"/>
    <lineage>
        <taxon>Bacteria</taxon>
        <taxon>Pseudomonadati</taxon>
        <taxon>Pseudomonadota</taxon>
        <taxon>Alphaproteobacteria</taxon>
        <taxon>Rhodospirillales</taxon>
        <taxon>Azospirillaceae</taxon>
        <taxon>Azospirillum</taxon>
    </lineage>
</organism>
<dbReference type="EMBL" id="JAENHM010000073">
    <property type="protein sequence ID" value="MBK1841283.1"/>
    <property type="molecule type" value="Genomic_DNA"/>
</dbReference>
<dbReference type="PROSITE" id="PS50910">
    <property type="entry name" value="HEPN"/>
    <property type="match status" value="1"/>
</dbReference>
<dbReference type="RefSeq" id="WP_200197961.1">
    <property type="nucleotide sequence ID" value="NZ_JAENHM010000073.1"/>
</dbReference>
<keyword evidence="3" id="KW-1185">Reference proteome</keyword>
<dbReference type="SMART" id="SM00748">
    <property type="entry name" value="HEPN"/>
    <property type="match status" value="1"/>
</dbReference>
<name>A0ABS1FCX3_9PROT</name>
<dbReference type="SUPFAM" id="SSF81593">
    <property type="entry name" value="Nucleotidyltransferase substrate binding subunit/domain"/>
    <property type="match status" value="1"/>
</dbReference>
<feature type="domain" description="HEPN" evidence="1">
    <location>
        <begin position="12"/>
        <end position="123"/>
    </location>
</feature>
<reference evidence="3" key="1">
    <citation type="submission" date="2021-01" db="EMBL/GenBank/DDBJ databases">
        <title>Genome public.</title>
        <authorList>
            <person name="Liu C."/>
            <person name="Sun Q."/>
        </authorList>
    </citation>
    <scope>NUCLEOTIDE SEQUENCE [LARGE SCALE GENOMIC DNA]</scope>
    <source>
        <strain evidence="3">YIM B02556</strain>
    </source>
</reference>
<dbReference type="Gene3D" id="1.20.120.330">
    <property type="entry name" value="Nucleotidyltransferases domain 2"/>
    <property type="match status" value="1"/>
</dbReference>
<evidence type="ECO:0000313" key="2">
    <source>
        <dbReference type="EMBL" id="MBK1841283.1"/>
    </source>
</evidence>
<dbReference type="Proteomes" id="UP000652760">
    <property type="component" value="Unassembled WGS sequence"/>
</dbReference>
<sequence length="135" mass="14842">MDIDVVRSWMAVADRDLAMVRKAIAGPDPEPAGAAFHCQQAAEKLIKAVLVAAGINPPRSHDLRSLIERLPADHGLREALLPLQRFTEFAVAYRYPTAQLFDDPPDDPTAEEVGGWLTEIEAVREAVRSFLGPSR</sequence>
<protein>
    <submittedName>
        <fullName evidence="2">HEPN domain-containing protein</fullName>
    </submittedName>
</protein>
<evidence type="ECO:0000313" key="3">
    <source>
        <dbReference type="Proteomes" id="UP000652760"/>
    </source>
</evidence>
<dbReference type="Pfam" id="PF05168">
    <property type="entry name" value="HEPN"/>
    <property type="match status" value="1"/>
</dbReference>
<comment type="caution">
    <text evidence="2">The sequence shown here is derived from an EMBL/GenBank/DDBJ whole genome shotgun (WGS) entry which is preliminary data.</text>
</comment>
<evidence type="ECO:0000259" key="1">
    <source>
        <dbReference type="PROSITE" id="PS50910"/>
    </source>
</evidence>
<accession>A0ABS1FCX3</accession>
<proteinExistence type="predicted"/>
<dbReference type="InterPro" id="IPR007842">
    <property type="entry name" value="HEPN_dom"/>
</dbReference>
<gene>
    <name evidence="2" type="ORF">JHL17_28150</name>
</gene>